<keyword evidence="6" id="KW-0325">Glycoprotein</keyword>
<dbReference type="GO" id="GO:0005119">
    <property type="term" value="F:smoothened binding"/>
    <property type="evidence" value="ECO:0007669"/>
    <property type="project" value="TreeGrafter"/>
</dbReference>
<feature type="transmembrane region" description="Helical" evidence="8">
    <location>
        <begin position="1412"/>
        <end position="1438"/>
    </location>
</feature>
<accession>A0AAV2TSS8</accession>
<feature type="region of interest" description="Disordered" evidence="7">
    <location>
        <begin position="110"/>
        <end position="149"/>
    </location>
</feature>
<feature type="transmembrane region" description="Helical" evidence="8">
    <location>
        <begin position="1217"/>
        <end position="1238"/>
    </location>
</feature>
<feature type="region of interest" description="Disordered" evidence="7">
    <location>
        <begin position="1850"/>
        <end position="1875"/>
    </location>
</feature>
<feature type="region of interest" description="Disordered" evidence="7">
    <location>
        <begin position="1638"/>
        <end position="1703"/>
    </location>
</feature>
<feature type="compositionally biased region" description="Polar residues" evidence="7">
    <location>
        <begin position="1907"/>
        <end position="1925"/>
    </location>
</feature>
<dbReference type="Pfam" id="PF12349">
    <property type="entry name" value="Sterol-sensing"/>
    <property type="match status" value="2"/>
</dbReference>
<organism evidence="10 11">
    <name type="scientific">Calicophoron daubneyi</name>
    <name type="common">Rumen fluke</name>
    <name type="synonym">Paramphistomum daubneyi</name>
    <dbReference type="NCBI Taxonomy" id="300641"/>
    <lineage>
        <taxon>Eukaryota</taxon>
        <taxon>Metazoa</taxon>
        <taxon>Spiralia</taxon>
        <taxon>Lophotrochozoa</taxon>
        <taxon>Platyhelminthes</taxon>
        <taxon>Trematoda</taxon>
        <taxon>Digenea</taxon>
        <taxon>Plagiorchiida</taxon>
        <taxon>Pronocephalata</taxon>
        <taxon>Paramphistomoidea</taxon>
        <taxon>Paramphistomidae</taxon>
        <taxon>Calicophoron</taxon>
    </lineage>
</organism>
<feature type="compositionally biased region" description="Polar residues" evidence="7">
    <location>
        <begin position="1716"/>
        <end position="1725"/>
    </location>
</feature>
<feature type="compositionally biased region" description="Polar residues" evidence="7">
    <location>
        <begin position="1964"/>
        <end position="1978"/>
    </location>
</feature>
<name>A0AAV2TSS8_CALDB</name>
<evidence type="ECO:0000313" key="10">
    <source>
        <dbReference type="EMBL" id="CAL5138013.1"/>
    </source>
</evidence>
<feature type="transmembrane region" description="Helical" evidence="8">
    <location>
        <begin position="859"/>
        <end position="884"/>
    </location>
</feature>
<protein>
    <recommendedName>
        <fullName evidence="9">SSD domain-containing protein</fullName>
    </recommendedName>
</protein>
<dbReference type="EMBL" id="CAXLJL010000467">
    <property type="protein sequence ID" value="CAL5138013.1"/>
    <property type="molecule type" value="Genomic_DNA"/>
</dbReference>
<feature type="transmembrane region" description="Helical" evidence="8">
    <location>
        <begin position="452"/>
        <end position="477"/>
    </location>
</feature>
<dbReference type="GO" id="GO:0005886">
    <property type="term" value="C:plasma membrane"/>
    <property type="evidence" value="ECO:0007669"/>
    <property type="project" value="TreeGrafter"/>
</dbReference>
<dbReference type="GO" id="GO:0008158">
    <property type="term" value="F:hedgehog receptor activity"/>
    <property type="evidence" value="ECO:0007669"/>
    <property type="project" value="TreeGrafter"/>
</dbReference>
<evidence type="ECO:0000256" key="8">
    <source>
        <dbReference type="SAM" id="Phobius"/>
    </source>
</evidence>
<evidence type="ECO:0000256" key="4">
    <source>
        <dbReference type="ARBA" id="ARBA00022989"/>
    </source>
</evidence>
<dbReference type="GO" id="GO:0097108">
    <property type="term" value="F:hedgehog family protein binding"/>
    <property type="evidence" value="ECO:0007669"/>
    <property type="project" value="TreeGrafter"/>
</dbReference>
<feature type="compositionally biased region" description="Low complexity" evidence="7">
    <location>
        <begin position="515"/>
        <end position="551"/>
    </location>
</feature>
<dbReference type="SUPFAM" id="SSF82866">
    <property type="entry name" value="Multidrug efflux transporter AcrB transmembrane domain"/>
    <property type="match status" value="2"/>
</dbReference>
<keyword evidence="5 8" id="KW-0472">Membrane</keyword>
<feature type="transmembrane region" description="Helical" evidence="8">
    <location>
        <begin position="1244"/>
        <end position="1269"/>
    </location>
</feature>
<feature type="compositionally biased region" description="Low complexity" evidence="7">
    <location>
        <begin position="1641"/>
        <end position="1672"/>
    </location>
</feature>
<comment type="similarity">
    <text evidence="2">Belongs to the patched family.</text>
</comment>
<dbReference type="GO" id="GO:0045879">
    <property type="term" value="P:negative regulation of smoothened signaling pathway"/>
    <property type="evidence" value="ECO:0007669"/>
    <property type="project" value="TreeGrafter"/>
</dbReference>
<feature type="compositionally biased region" description="Basic and acidic residues" evidence="7">
    <location>
        <begin position="1799"/>
        <end position="1811"/>
    </location>
</feature>
<evidence type="ECO:0000256" key="3">
    <source>
        <dbReference type="ARBA" id="ARBA00022692"/>
    </source>
</evidence>
<comment type="caution">
    <text evidence="10">The sequence shown here is derived from an EMBL/GenBank/DDBJ whole genome shotgun (WGS) entry which is preliminary data.</text>
</comment>
<feature type="compositionally biased region" description="Polar residues" evidence="7">
    <location>
        <begin position="1732"/>
        <end position="1742"/>
    </location>
</feature>
<comment type="subcellular location">
    <subcellularLocation>
        <location evidence="1">Membrane</location>
        <topology evidence="1">Multi-pass membrane protein</topology>
    </subcellularLocation>
</comment>
<dbReference type="PROSITE" id="PS50156">
    <property type="entry name" value="SSD"/>
    <property type="match status" value="1"/>
</dbReference>
<evidence type="ECO:0000256" key="1">
    <source>
        <dbReference type="ARBA" id="ARBA00004141"/>
    </source>
</evidence>
<dbReference type="PANTHER" id="PTHR46022:SF1">
    <property type="entry name" value="PROTEIN PATCHED"/>
    <property type="match status" value="1"/>
</dbReference>
<dbReference type="Proteomes" id="UP001497525">
    <property type="component" value="Unassembled WGS sequence"/>
</dbReference>
<dbReference type="InterPro" id="IPR000731">
    <property type="entry name" value="SSD"/>
</dbReference>
<dbReference type="Gene3D" id="1.20.1640.10">
    <property type="entry name" value="Multidrug efflux transporter AcrB transmembrane domain"/>
    <property type="match status" value="1"/>
</dbReference>
<feature type="transmembrane region" description="Helical" evidence="8">
    <location>
        <begin position="570"/>
        <end position="590"/>
    </location>
</feature>
<feature type="region of interest" description="Disordered" evidence="7">
    <location>
        <begin position="767"/>
        <end position="803"/>
    </location>
</feature>
<evidence type="ECO:0000313" key="11">
    <source>
        <dbReference type="Proteomes" id="UP001497525"/>
    </source>
</evidence>
<feature type="compositionally biased region" description="Polar residues" evidence="7">
    <location>
        <begin position="944"/>
        <end position="961"/>
    </location>
</feature>
<feature type="compositionally biased region" description="Polar residues" evidence="7">
    <location>
        <begin position="1850"/>
        <end position="1871"/>
    </location>
</feature>
<feature type="compositionally biased region" description="Polar residues" evidence="7">
    <location>
        <begin position="1684"/>
        <end position="1699"/>
    </location>
</feature>
<feature type="compositionally biased region" description="Polar residues" evidence="7">
    <location>
        <begin position="794"/>
        <end position="803"/>
    </location>
</feature>
<sequence>MLVVDTDFDRLWVEESDRLVSEWQYLANALQHVSSQSSFVDQQYLGPDVRRTRMMMMMLGGRAQTMVDDADLTAPIMTNTFPHGGPSKTDLLGNGMPGREFMGTMETILQSSADPPDRNPHSSQSDYQKEVKVSVRGGESLGSSQPPGQILTPRALLDHMEFLVKVRRLQITVGGSKWSFKDLCQRASLPFGAEMHHIQAYLDMIIPCLIITPLDCFWEGAKVLGPEEAMWVPWFDERTLIQWTNIDPIGLLKDLQNRYGNYSRVELNTLIKLFHAAGINHGYLNRSCLDPTDPACPPSAPNYRGKAPDVASILNGGCPSFAANMLYWPEEIIIGGRFHQNATILNHTVCSINCTSRSPSIDVDQNSQALGSTGSRTSSVLISASALQSLILLRSPRDLYEAVRHSDPYKHEGWTLADAQHVLDEWRRNLRRFLYGLVCLLGWRDPVRSQCWLALSGLLIIALSSVAGLGICAALGLPFNVLTIQVLPFLLMGLGVDGVFTLTTCHDCCVARRTSPSSASSSKPSLAHSPSNSSISTCSSTSTSRSTSNSSISTFPAPVFVLAEHGSSMLFGTIAIAGAFFSASFIPIPLMRQFCLQAGILVLVQSVSIFILFPVLLQLDATRRSQRRLDVLCCLRQPTVSTTSLIDPVSFTTYPRLSRSSESPPVSRVHHGCRHRDPDHVQALHMQSRKNRGEVKTHCLTEPSEVLPCPSIQVSVVNQVADAGHLVTDVTCSRKPHACSVDLNESGHTVHTTVTVTGCRESLPAKFSDRPCEQGSSSRRSKDKGLKVFHSSRGHSCNSWRRQHTNTVTHDEATTRMPVQGSCPYVIEHKPSFGLRSRRVEVTYSTPSKPLLVRLARRLALLLSYHWLIELVVCLLGFGLFVLAGCLASFHLRLGLDWSTLAPVDTVEHGFVKNSEKAFGLYNFQVIARGTDLSGSRPPPDNFRLTSVRSEGNDPSSVRSGLSRARNSIATVGRGIDFPMQQRRLEYLYTKLTQLPGVMLAGRQFWLKAMRDWLQGVQNAFDFDRKHGFITADGRWNASASDMGVLGLRLIVQTDRGPELGRINTGRLVRGGIVDPPAFYALLRVWRTYDALNFSSLACVIHPEPGIIQLSRSSSGSGNPNDLHALPPAEPIEFVQTSFYVVGVRGMDAQLKLVQDVRALTESATAQGVPTFPVGVPFTFAEHYIYLMRETFIAIGIFFSIIFLAGLVLFCSPIIVLLLLIIGAGGGLCAALSGLVLLGLELNFISAGLLILSAGIGARLAAGFIGAWSGSHLRTRIPRTTKTARDRQHSKICLCQNSHTHSCSSGSAQYCHSIVTPGNLKSVAEGGMGDAEEFMQTRSNTVTPSSSAPCSTKENDFARWSCDGRHRDFVRVEFMRILGNQFAPALHTTVGLILALALLAAARVQFIADHFFYLILFVNLVCFFNATCLVPTLCYLIYPIRQFRLPLVLYVNPKVRRRRGRLHMKSTYLVPTASTSHSDTAVVETGQHRHPAMRSSVSTPSLTPEISSAACRTSASSCQLLNSLSPFPPVSTPDLNLKRNLPTSTQSQTNLKDVSLLGPQPLVATVSKSSAGSVSDNSVPITRGSQLYDLCGVQLRGLNCSSRHHADWLSVGADSPEAAAAAAAVVVAAAAAASVRSRPVSLSTISEEPSHSSSTVSLNRISSSANGGTSSNNDEHSGAASAPGTDTDSKPSPGSSYSGQLIEPVGLRNVVRLPNLDSSTQNTSGHICGPVFSSSQPHTKTASKPYVRLPSSRELLLDPNATCTLFAAMAGYDAARKRLSVNRSNPSPPPSYSSVIRNADNRSSAESEQNAHNDAVTSRFVETAVSPACSSNENSCSFERISARGSVSSAVHRSSCESGGNSVNLAESTKSPDPYIHAQECHRPLLPAHVYSHSKPSRHFHSLPTPLRTSSKISSRKSNPIASSCRNPSVRLELHHHHHHYISSPPPQNSSAAQMFSCEPVIRHSSSQPDAGSVSPPSDSEHTDAL</sequence>
<feature type="region of interest" description="Disordered" evidence="7">
    <location>
        <begin position="1780"/>
        <end position="1816"/>
    </location>
</feature>
<gene>
    <name evidence="10" type="ORF">CDAUBV1_LOCUS12530</name>
</gene>
<evidence type="ECO:0000256" key="7">
    <source>
        <dbReference type="SAM" id="MobiDB-lite"/>
    </source>
</evidence>
<feature type="region of interest" description="Disordered" evidence="7">
    <location>
        <begin position="1894"/>
        <end position="1925"/>
    </location>
</feature>
<feature type="region of interest" description="Disordered" evidence="7">
    <location>
        <begin position="933"/>
        <end position="961"/>
    </location>
</feature>
<dbReference type="InterPro" id="IPR053958">
    <property type="entry name" value="HMGCR/SNAP/NPC1-like_SSD"/>
</dbReference>
<keyword evidence="4 8" id="KW-1133">Transmembrane helix</keyword>
<evidence type="ECO:0000259" key="9">
    <source>
        <dbReference type="PROSITE" id="PS50156"/>
    </source>
</evidence>
<feature type="region of interest" description="Disordered" evidence="7">
    <location>
        <begin position="1716"/>
        <end position="1746"/>
    </location>
</feature>
<evidence type="ECO:0000256" key="6">
    <source>
        <dbReference type="ARBA" id="ARBA00023180"/>
    </source>
</evidence>
<proteinExistence type="inferred from homology"/>
<feature type="transmembrane region" description="Helical" evidence="8">
    <location>
        <begin position="1192"/>
        <end position="1210"/>
    </location>
</feature>
<keyword evidence="3 8" id="KW-0812">Transmembrane</keyword>
<dbReference type="PANTHER" id="PTHR46022">
    <property type="entry name" value="PROTEIN PATCHED"/>
    <property type="match status" value="1"/>
</dbReference>
<reference evidence="10" key="1">
    <citation type="submission" date="2024-06" db="EMBL/GenBank/DDBJ databases">
        <authorList>
            <person name="Liu X."/>
            <person name="Lenzi L."/>
            <person name="Haldenby T S."/>
            <person name="Uol C."/>
        </authorList>
    </citation>
    <scope>NUCLEOTIDE SEQUENCE</scope>
</reference>
<feature type="region of interest" description="Disordered" evidence="7">
    <location>
        <begin position="514"/>
        <end position="551"/>
    </location>
</feature>
<evidence type="ECO:0000256" key="5">
    <source>
        <dbReference type="ARBA" id="ARBA00023136"/>
    </source>
</evidence>
<feature type="transmembrane region" description="Helical" evidence="8">
    <location>
        <begin position="596"/>
        <end position="619"/>
    </location>
</feature>
<feature type="domain" description="SSD" evidence="9">
    <location>
        <begin position="433"/>
        <end position="619"/>
    </location>
</feature>
<evidence type="ECO:0000256" key="2">
    <source>
        <dbReference type="ARBA" id="ARBA00005585"/>
    </source>
</evidence>
<feature type="region of interest" description="Disordered" evidence="7">
    <location>
        <begin position="1940"/>
        <end position="1986"/>
    </location>
</feature>